<reference evidence="2 3" key="1">
    <citation type="submission" date="2013-01" db="EMBL/GenBank/DDBJ databases">
        <authorList>
            <person name="Harkins D.M."/>
            <person name="Durkin A.S."/>
            <person name="Brinkac L.M."/>
            <person name="Haft D.H."/>
            <person name="Selengut J.D."/>
            <person name="Sanka R."/>
            <person name="DePew J."/>
            <person name="Purushe J."/>
            <person name="Picardeau M."/>
            <person name="Werts C."/>
            <person name="Goarant C."/>
            <person name="Vinetz J.M."/>
            <person name="Sutton G.G."/>
            <person name="Nierman W.C."/>
            <person name="Fouts D.E."/>
        </authorList>
    </citation>
    <scope>NUCLEOTIDE SEQUENCE [LARGE SCALE GENOMIC DNA]</scope>
    <source>
        <strain evidence="2 3">200701203</strain>
    </source>
</reference>
<dbReference type="Gene3D" id="3.40.50.300">
    <property type="entry name" value="P-loop containing nucleotide triphosphate hydrolases"/>
    <property type="match status" value="1"/>
</dbReference>
<dbReference type="PANTHER" id="PTHR13696:SF52">
    <property type="entry name" value="PARA FAMILY PROTEIN CT_582"/>
    <property type="match status" value="1"/>
</dbReference>
<dbReference type="InterPro" id="IPR050678">
    <property type="entry name" value="DNA_Partitioning_ATPase"/>
</dbReference>
<dbReference type="InterPro" id="IPR027417">
    <property type="entry name" value="P-loop_NTPase"/>
</dbReference>
<feature type="domain" description="AAA" evidence="1">
    <location>
        <begin position="117"/>
        <end position="266"/>
    </location>
</feature>
<dbReference type="PANTHER" id="PTHR13696">
    <property type="entry name" value="P-LOOP CONTAINING NUCLEOSIDE TRIPHOSPHATE HYDROLASE"/>
    <property type="match status" value="1"/>
</dbReference>
<proteinExistence type="predicted"/>
<comment type="caution">
    <text evidence="2">The sequence shown here is derived from an EMBL/GenBank/DDBJ whole genome shotgun (WGS) entry which is preliminary data.</text>
</comment>
<evidence type="ECO:0000313" key="2">
    <source>
        <dbReference type="EMBL" id="EMG01447.1"/>
    </source>
</evidence>
<accession>M3GKD3</accession>
<dbReference type="BioCyc" id="LBOR1193007:G11KN-4417-MONOMER"/>
<dbReference type="AlphaFoldDB" id="M3GKD3"/>
<evidence type="ECO:0000313" key="3">
    <source>
        <dbReference type="Proteomes" id="UP000011783"/>
    </source>
</evidence>
<name>M3GKD3_LEPBO</name>
<organism evidence="2 3">
    <name type="scientific">Leptospira borgpetersenii str. 200701203</name>
    <dbReference type="NCBI Taxonomy" id="1193007"/>
    <lineage>
        <taxon>Bacteria</taxon>
        <taxon>Pseudomonadati</taxon>
        <taxon>Spirochaetota</taxon>
        <taxon>Spirochaetia</taxon>
        <taxon>Leptospirales</taxon>
        <taxon>Leptospiraceae</taxon>
        <taxon>Leptospira</taxon>
    </lineage>
</organism>
<sequence>MNTVKELIQKIKDVSAKKPFQFHFEFRFPYIYLSIISLEFQSKEDEERESLFANWLQCSIGDLRKLFSRGLILPSFLTENKGVPTLKRSAGDHWLAGEFDIVSSQDPISRDGGDGLRIIHFYGFKGGQARSTILGTIAKSMASEGWKVLVVDADLEAPSLDILFGRRTTQISGTLLGLYLSEDFGVERVYTSQDLRTPGYVDLLPCKPDGNHWDIEFAAFLLKASSDPEVIHSICNTISIEAKSQKYDAILIDHRSGLSNMPLLWMREFSGPVVVASRLDQQWNAGVDFLRSLFRTNSELPGVIVSWRSDNEDPKEYKKRNQDQIEDFLGVLSTEDPDSEETEDLLMTRWIEWPYDSSFRYNRLPDPSSVNQDLKSAIYQIRSELNLSTSIKIEPESFVTNPSGATDKGLLIHTKHLTDLLSPNNGINYIFGRKGTGKTRLYKELVLQNQNLPLLSANDSELSDGIKANDSEVSQAAELLHDKPDKFWWSMISAGLLNQKERKNNLREVWKKEFQKGKEYDFLGDILSFLNDKSEKFTFLFDGVETAFENRYISTYIDSLFRILNSVEYDSKINKYINVKLFLRTDLRLRGTQNIEQQIYGKTIYLYWDTKSILNFLVSRISGNSWFIKNFPAEIGSFHSDISRKFQEGLMIEPQECEEILKKFFPESIPKLKLFLMTFIKNYFSDATGTTDSELGLTYYPRVYDSFINFISDPSTIKHKRYAGDQIDSKTKKSRVN</sequence>
<dbReference type="Proteomes" id="UP000011783">
    <property type="component" value="Unassembled WGS sequence"/>
</dbReference>
<dbReference type="Pfam" id="PF13614">
    <property type="entry name" value="AAA_31"/>
    <property type="match status" value="1"/>
</dbReference>
<gene>
    <name evidence="2" type="ORF">LEP1GSC123_4562</name>
</gene>
<protein>
    <submittedName>
        <fullName evidence="2">CobQ/CobB/MinD/ParA nucleotide binding domain protein</fullName>
    </submittedName>
</protein>
<dbReference type="EMBL" id="AKWO02000025">
    <property type="protein sequence ID" value="EMG01447.1"/>
    <property type="molecule type" value="Genomic_DNA"/>
</dbReference>
<evidence type="ECO:0000259" key="1">
    <source>
        <dbReference type="Pfam" id="PF13614"/>
    </source>
</evidence>
<dbReference type="InterPro" id="IPR025669">
    <property type="entry name" value="AAA_dom"/>
</dbReference>
<dbReference type="SUPFAM" id="SSF52540">
    <property type="entry name" value="P-loop containing nucleoside triphosphate hydrolases"/>
    <property type="match status" value="1"/>
</dbReference>